<dbReference type="Gene3D" id="3.40.309.10">
    <property type="entry name" value="Aldehyde Dehydrogenase, Chain A, domain 2"/>
    <property type="match status" value="1"/>
</dbReference>
<dbReference type="OrthoDB" id="9812625at2"/>
<dbReference type="Proteomes" id="UP000304912">
    <property type="component" value="Chromosome"/>
</dbReference>
<name>A0A5B7YGF1_9ALTE</name>
<dbReference type="InterPro" id="IPR015590">
    <property type="entry name" value="Aldehyde_DH_dom"/>
</dbReference>
<reference evidence="9 10" key="1">
    <citation type="submission" date="2019-04" db="EMBL/GenBank/DDBJ databases">
        <title>Salinimonas iocasae sp. nov., a halophilic bacterium isolated from the outer tube casing of tubeworms in Okinawa Trough.</title>
        <authorList>
            <person name="Zhang H."/>
            <person name="Wang H."/>
            <person name="Li C."/>
        </authorList>
    </citation>
    <scope>NUCLEOTIDE SEQUENCE [LARGE SCALE GENOMIC DNA]</scope>
    <source>
        <strain evidence="9 10">KX18D6</strain>
    </source>
</reference>
<dbReference type="GO" id="GO:0005737">
    <property type="term" value="C:cytoplasm"/>
    <property type="evidence" value="ECO:0007669"/>
    <property type="project" value="TreeGrafter"/>
</dbReference>
<dbReference type="PANTHER" id="PTHR43570">
    <property type="entry name" value="ALDEHYDE DEHYDROGENASE"/>
    <property type="match status" value="1"/>
</dbReference>
<dbReference type="EMBL" id="CP039852">
    <property type="protein sequence ID" value="QCZ94721.1"/>
    <property type="molecule type" value="Genomic_DNA"/>
</dbReference>
<evidence type="ECO:0000313" key="9">
    <source>
        <dbReference type="EMBL" id="QCZ94721.1"/>
    </source>
</evidence>
<dbReference type="InterPro" id="IPR029510">
    <property type="entry name" value="Ald_DH_CS_GLU"/>
</dbReference>
<dbReference type="InterPro" id="IPR012394">
    <property type="entry name" value="Aldehyde_DH_NAD(P)"/>
</dbReference>
<protein>
    <recommendedName>
        <fullName evidence="4">Aldehyde dehydrogenase</fullName>
    </recommendedName>
</protein>
<evidence type="ECO:0000256" key="2">
    <source>
        <dbReference type="ARBA" id="ARBA00023002"/>
    </source>
</evidence>
<evidence type="ECO:0000313" key="10">
    <source>
        <dbReference type="Proteomes" id="UP000304912"/>
    </source>
</evidence>
<dbReference type="RefSeq" id="WP_139757457.1">
    <property type="nucleotide sequence ID" value="NZ_CP039852.1"/>
</dbReference>
<dbReference type="Gene3D" id="3.40.605.10">
    <property type="entry name" value="Aldehyde Dehydrogenase, Chain A, domain 1"/>
    <property type="match status" value="1"/>
</dbReference>
<dbReference type="KEGG" id="salk:FBQ74_15155"/>
<dbReference type="PANTHER" id="PTHR43570:SF16">
    <property type="entry name" value="ALDEHYDE DEHYDROGENASE TYPE III, ISOFORM Q"/>
    <property type="match status" value="1"/>
</dbReference>
<organism evidence="9 10">
    <name type="scientific">Salinimonas iocasae</name>
    <dbReference type="NCBI Taxonomy" id="2572577"/>
    <lineage>
        <taxon>Bacteria</taxon>
        <taxon>Pseudomonadati</taxon>
        <taxon>Pseudomonadota</taxon>
        <taxon>Gammaproteobacteria</taxon>
        <taxon>Alteromonadales</taxon>
        <taxon>Alteromonadaceae</taxon>
        <taxon>Alteromonas/Salinimonas group</taxon>
        <taxon>Salinimonas</taxon>
    </lineage>
</organism>
<dbReference type="FunFam" id="3.40.309.10:FF:000003">
    <property type="entry name" value="Aldehyde dehydrogenase"/>
    <property type="match status" value="1"/>
</dbReference>
<keyword evidence="3" id="KW-0520">NAD</keyword>
<evidence type="ECO:0000256" key="4">
    <source>
        <dbReference type="PIRNR" id="PIRNR036492"/>
    </source>
</evidence>
<proteinExistence type="inferred from homology"/>
<comment type="similarity">
    <text evidence="1 4 7">Belongs to the aldehyde dehydrogenase family.</text>
</comment>
<dbReference type="SUPFAM" id="SSF53720">
    <property type="entry name" value="ALDH-like"/>
    <property type="match status" value="1"/>
</dbReference>
<dbReference type="PIRSF" id="PIRSF036492">
    <property type="entry name" value="ALDH"/>
    <property type="match status" value="1"/>
</dbReference>
<evidence type="ECO:0000259" key="8">
    <source>
        <dbReference type="Pfam" id="PF00171"/>
    </source>
</evidence>
<dbReference type="CDD" id="cd07087">
    <property type="entry name" value="ALDH_F3-13-14_CALDH-like"/>
    <property type="match status" value="1"/>
</dbReference>
<feature type="domain" description="Aldehyde dehydrogenase" evidence="8">
    <location>
        <begin position="13"/>
        <end position="443"/>
    </location>
</feature>
<dbReference type="AlphaFoldDB" id="A0A5B7YGF1"/>
<evidence type="ECO:0000256" key="6">
    <source>
        <dbReference type="PROSITE-ProRule" id="PRU10007"/>
    </source>
</evidence>
<dbReference type="Pfam" id="PF00171">
    <property type="entry name" value="Aldedh"/>
    <property type="match status" value="1"/>
</dbReference>
<dbReference type="GO" id="GO:0006081">
    <property type="term" value="P:aldehyde metabolic process"/>
    <property type="evidence" value="ECO:0007669"/>
    <property type="project" value="InterPro"/>
</dbReference>
<sequence length="471" mass="51498">MSDSSNSSGEYLQENAAQSVAVYEQLKTSFDTGKTFDLSWRKSQLDALKRLLENESDALQDALYKDLGKCKTESWVSEIGFLLNDIEHTVKHLKRWAKPRKVSTPMAAQPGKSYIIAEPLGAVLVIGAWNYPLQLVLAPCIAAIAAGNCVLLKPSELAPATSALIQKLIPRYLDNSAIAVIEGGKAITTDLLALPWDHIFYTGGETVGKIVMQAASQHLSSVTLELGGKSPCLVERSADIAVTARRIVWGKWMNCGQTCVAPDYVVVEACVKDALIKAIKAEIREQYGKSPANSEDYGKIINARHLQRLESYLEGMNVISGGQVDHENCTMAPTLIENPPIDALVMREEIFGPILPIIATTQLSDMLPVIKAQPKPLALYLFTSSKTVEQRIVRQVSAGSVCVNDTIMFMTNPELPFGGVGTSGMGRYHGKAGFDELSHLKAVMSRKFWMDVKVRYAPFSSLKLAALKKLL</sequence>
<dbReference type="InterPro" id="IPR016162">
    <property type="entry name" value="Ald_DH_N"/>
</dbReference>
<evidence type="ECO:0000256" key="7">
    <source>
        <dbReference type="RuleBase" id="RU003345"/>
    </source>
</evidence>
<dbReference type="InterPro" id="IPR016163">
    <property type="entry name" value="Ald_DH_C"/>
</dbReference>
<dbReference type="PROSITE" id="PS00687">
    <property type="entry name" value="ALDEHYDE_DEHYDR_GLU"/>
    <property type="match status" value="1"/>
</dbReference>
<dbReference type="InterPro" id="IPR016161">
    <property type="entry name" value="Ald_DH/histidinol_DH"/>
</dbReference>
<evidence type="ECO:0000256" key="1">
    <source>
        <dbReference type="ARBA" id="ARBA00009986"/>
    </source>
</evidence>
<keyword evidence="2 4" id="KW-0560">Oxidoreductase</keyword>
<evidence type="ECO:0000256" key="3">
    <source>
        <dbReference type="ARBA" id="ARBA00023027"/>
    </source>
</evidence>
<feature type="active site" evidence="5 6">
    <location>
        <position position="225"/>
    </location>
</feature>
<feature type="active site" evidence="5">
    <location>
        <position position="259"/>
    </location>
</feature>
<dbReference type="FunFam" id="3.40.605.10:FF:000004">
    <property type="entry name" value="Aldehyde dehydrogenase"/>
    <property type="match status" value="1"/>
</dbReference>
<evidence type="ECO:0000256" key="5">
    <source>
        <dbReference type="PIRSR" id="PIRSR036492-1"/>
    </source>
</evidence>
<accession>A0A5B7YGF1</accession>
<gene>
    <name evidence="9" type="ORF">FBQ74_15155</name>
</gene>
<dbReference type="GO" id="GO:0004029">
    <property type="term" value="F:aldehyde dehydrogenase (NAD+) activity"/>
    <property type="evidence" value="ECO:0007669"/>
    <property type="project" value="TreeGrafter"/>
</dbReference>
<keyword evidence="10" id="KW-1185">Reference proteome</keyword>